<dbReference type="Proteomes" id="UP000229081">
    <property type="component" value="Chromosome"/>
</dbReference>
<keyword evidence="1" id="KW-0472">Membrane</keyword>
<feature type="transmembrane region" description="Helical" evidence="1">
    <location>
        <begin position="48"/>
        <end position="67"/>
    </location>
</feature>
<feature type="transmembrane region" description="Helical" evidence="1">
    <location>
        <begin position="230"/>
        <end position="248"/>
    </location>
</feature>
<evidence type="ECO:0000256" key="1">
    <source>
        <dbReference type="SAM" id="Phobius"/>
    </source>
</evidence>
<organism evidence="3 4">
    <name type="scientific">Sphingomonas psychrotolerans</name>
    <dbReference type="NCBI Taxonomy" id="1327635"/>
    <lineage>
        <taxon>Bacteria</taxon>
        <taxon>Pseudomonadati</taxon>
        <taxon>Pseudomonadota</taxon>
        <taxon>Alphaproteobacteria</taxon>
        <taxon>Sphingomonadales</taxon>
        <taxon>Sphingomonadaceae</taxon>
        <taxon>Sphingomonas</taxon>
    </lineage>
</organism>
<accession>A0A2K8MG94</accession>
<feature type="transmembrane region" description="Helical" evidence="1">
    <location>
        <begin position="166"/>
        <end position="185"/>
    </location>
</feature>
<sequence>MARPTTMDAPPTDRLVALDLLRGLAALAIVTRHFPWPGDVVAFLPRDYLAVDLFFVLSGFVLARAWWPRLSEGQGRGRFLIDRLIRLYPLYLLATLFAAAIALVNGAQAGTWAVTLGANLLFLPAPPDPATGPNLFPFVYPAWSLFWELLANLLLALVAFRLRGPLLPALLLTGALLLACTVQELGSLDAGPRWSDFVGGGFRVLYGFFAGVALALLHRRLPVRVALPDWLIGLALLAAFAPGTALAFGAAYDFLAAILLFPLLVLLGANARTTPLSRRIGAGLGGVSYGIYVLHQPVIQLAAMIFSAERIGASGVPGMVALVLVTLAAAWAATRWIDTPLRTWTRRRLRVQRGSAMPILTTSSPAAP</sequence>
<keyword evidence="4" id="KW-1185">Reference proteome</keyword>
<reference evidence="3 4" key="1">
    <citation type="submission" date="2017-11" db="EMBL/GenBank/DDBJ databases">
        <title>Complete genome sequence of Sphingomonas sp. Strain Cra20, a psychrotolerant potential plant growth promoting rhizobacteria.</title>
        <authorList>
            <person name="Luo Y."/>
        </authorList>
    </citation>
    <scope>NUCLEOTIDE SEQUENCE [LARGE SCALE GENOMIC DNA]</scope>
    <source>
        <strain evidence="3 4">Cra20</strain>
    </source>
</reference>
<gene>
    <name evidence="3" type="ORF">CVN68_01135</name>
</gene>
<dbReference type="RefSeq" id="WP_100280581.1">
    <property type="nucleotide sequence ID" value="NZ_CP024923.1"/>
</dbReference>
<keyword evidence="1" id="KW-1133">Transmembrane helix</keyword>
<feature type="transmembrane region" description="Helical" evidence="1">
    <location>
        <begin position="254"/>
        <end position="271"/>
    </location>
</feature>
<dbReference type="PANTHER" id="PTHR23028">
    <property type="entry name" value="ACETYLTRANSFERASE"/>
    <property type="match status" value="1"/>
</dbReference>
<proteinExistence type="predicted"/>
<dbReference type="OrthoDB" id="9796461at2"/>
<feature type="transmembrane region" description="Helical" evidence="1">
    <location>
        <begin position="318"/>
        <end position="337"/>
    </location>
</feature>
<dbReference type="Pfam" id="PF01757">
    <property type="entry name" value="Acyl_transf_3"/>
    <property type="match status" value="1"/>
</dbReference>
<name>A0A2K8MG94_9SPHN</name>
<dbReference type="PANTHER" id="PTHR23028:SF134">
    <property type="entry name" value="PUTATIVE (AFU_ORTHOLOGUE AFUA_4G08520)-RELATED"/>
    <property type="match status" value="1"/>
</dbReference>
<evidence type="ECO:0000313" key="3">
    <source>
        <dbReference type="EMBL" id="ATY30769.1"/>
    </source>
</evidence>
<keyword evidence="1" id="KW-0812">Transmembrane</keyword>
<feature type="transmembrane region" description="Helical" evidence="1">
    <location>
        <begin position="197"/>
        <end position="218"/>
    </location>
</feature>
<evidence type="ECO:0000313" key="4">
    <source>
        <dbReference type="Proteomes" id="UP000229081"/>
    </source>
</evidence>
<feature type="transmembrane region" description="Helical" evidence="1">
    <location>
        <begin position="138"/>
        <end position="159"/>
    </location>
</feature>
<dbReference type="GO" id="GO:0016747">
    <property type="term" value="F:acyltransferase activity, transferring groups other than amino-acyl groups"/>
    <property type="evidence" value="ECO:0007669"/>
    <property type="project" value="InterPro"/>
</dbReference>
<evidence type="ECO:0000259" key="2">
    <source>
        <dbReference type="Pfam" id="PF01757"/>
    </source>
</evidence>
<dbReference type="EMBL" id="CP024923">
    <property type="protein sequence ID" value="ATY30769.1"/>
    <property type="molecule type" value="Genomic_DNA"/>
</dbReference>
<feature type="transmembrane region" description="Helical" evidence="1">
    <location>
        <begin position="88"/>
        <end position="118"/>
    </location>
</feature>
<dbReference type="KEGG" id="sphc:CVN68_01135"/>
<dbReference type="AlphaFoldDB" id="A0A2K8MG94"/>
<protein>
    <recommendedName>
        <fullName evidence="2">Acyltransferase 3 domain-containing protein</fullName>
    </recommendedName>
</protein>
<dbReference type="InterPro" id="IPR050879">
    <property type="entry name" value="Acyltransferase_3"/>
</dbReference>
<feature type="transmembrane region" description="Helical" evidence="1">
    <location>
        <begin position="283"/>
        <end position="306"/>
    </location>
</feature>
<feature type="domain" description="Acyltransferase 3" evidence="2">
    <location>
        <begin position="16"/>
        <end position="334"/>
    </location>
</feature>
<dbReference type="InterPro" id="IPR002656">
    <property type="entry name" value="Acyl_transf_3_dom"/>
</dbReference>